<proteinExistence type="predicted"/>
<dbReference type="PANTHER" id="PTHR11614">
    <property type="entry name" value="PHOSPHOLIPASE-RELATED"/>
    <property type="match status" value="1"/>
</dbReference>
<accession>A0ABW2UZG7</accession>
<reference evidence="4" key="1">
    <citation type="journal article" date="2019" name="Int. J. Syst. Evol. Microbiol.">
        <title>The Global Catalogue of Microorganisms (GCM) 10K type strain sequencing project: providing services to taxonomists for standard genome sequencing and annotation.</title>
        <authorList>
            <consortium name="The Broad Institute Genomics Platform"/>
            <consortium name="The Broad Institute Genome Sequencing Center for Infectious Disease"/>
            <person name="Wu L."/>
            <person name="Ma J."/>
        </authorList>
    </citation>
    <scope>NUCLEOTIDE SEQUENCE [LARGE SCALE GENOMIC DNA]</scope>
    <source>
        <strain evidence="4">JCM 18657</strain>
    </source>
</reference>
<name>A0ABW2UZG7_9BACL</name>
<dbReference type="Pfam" id="PF12146">
    <property type="entry name" value="Hydrolase_4"/>
    <property type="match status" value="1"/>
</dbReference>
<dbReference type="EMBL" id="JBHTGQ010000011">
    <property type="protein sequence ID" value="MFC7749294.1"/>
    <property type="molecule type" value="Genomic_DNA"/>
</dbReference>
<feature type="compositionally biased region" description="Basic and acidic residues" evidence="1">
    <location>
        <begin position="290"/>
        <end position="305"/>
    </location>
</feature>
<keyword evidence="3" id="KW-0378">Hydrolase</keyword>
<dbReference type="RefSeq" id="WP_170209510.1">
    <property type="nucleotide sequence ID" value="NZ_JBHTGQ010000011.1"/>
</dbReference>
<dbReference type="InterPro" id="IPR029058">
    <property type="entry name" value="AB_hydrolase_fold"/>
</dbReference>
<feature type="region of interest" description="Disordered" evidence="1">
    <location>
        <begin position="284"/>
        <end position="312"/>
    </location>
</feature>
<comment type="caution">
    <text evidence="3">The sequence shown here is derived from an EMBL/GenBank/DDBJ whole genome shotgun (WGS) entry which is preliminary data.</text>
</comment>
<evidence type="ECO:0000313" key="3">
    <source>
        <dbReference type="EMBL" id="MFC7749294.1"/>
    </source>
</evidence>
<evidence type="ECO:0000256" key="1">
    <source>
        <dbReference type="SAM" id="MobiDB-lite"/>
    </source>
</evidence>
<gene>
    <name evidence="3" type="ORF">ACFQWB_04970</name>
</gene>
<dbReference type="Gene3D" id="3.40.50.1820">
    <property type="entry name" value="alpha/beta hydrolase"/>
    <property type="match status" value="1"/>
</dbReference>
<keyword evidence="4" id="KW-1185">Reference proteome</keyword>
<dbReference type="Proteomes" id="UP001596528">
    <property type="component" value="Unassembled WGS sequence"/>
</dbReference>
<dbReference type="InterPro" id="IPR051044">
    <property type="entry name" value="MAG_DAG_Lipase"/>
</dbReference>
<organism evidence="3 4">
    <name type="scientific">Paenibacillus thermoaerophilus</name>
    <dbReference type="NCBI Taxonomy" id="1215385"/>
    <lineage>
        <taxon>Bacteria</taxon>
        <taxon>Bacillati</taxon>
        <taxon>Bacillota</taxon>
        <taxon>Bacilli</taxon>
        <taxon>Bacillales</taxon>
        <taxon>Paenibacillaceae</taxon>
        <taxon>Paenibacillus</taxon>
    </lineage>
</organism>
<feature type="domain" description="Serine aminopeptidase S33" evidence="2">
    <location>
        <begin position="28"/>
        <end position="260"/>
    </location>
</feature>
<sequence>MGRREEWTWTARDGLRLHGVGWRPDAEPPAGAVLLVHGMGEHIGRYEHVAAAIAGAGYACVGFDLRGHGRSGGRRGDAESYEHLLDDVDLALTRLREYAPDVPAFVWAHSYGGAIALNYAIRRRPGLAGMVVTGPWLRLAFEPPAWKLAVGQVFRRVWPSFTMKRGIRSGRLTRIAEAEADAMSDPLNHGVISARSFFGAKEHGLRALREADGLPSPILLMHGGDDQVTDAGASRELADRLGERCTFRLYEGMAHELHNDWCKDEMLGEALRWLDERTRELRPELAAPSDENREANDLDETKENCGDATSWH</sequence>
<dbReference type="SUPFAM" id="SSF53474">
    <property type="entry name" value="alpha/beta-Hydrolases"/>
    <property type="match status" value="1"/>
</dbReference>
<protein>
    <submittedName>
        <fullName evidence="3">Alpha/beta fold hydrolase</fullName>
    </submittedName>
</protein>
<evidence type="ECO:0000259" key="2">
    <source>
        <dbReference type="Pfam" id="PF12146"/>
    </source>
</evidence>
<dbReference type="InterPro" id="IPR022742">
    <property type="entry name" value="Hydrolase_4"/>
</dbReference>
<dbReference type="GO" id="GO:0016787">
    <property type="term" value="F:hydrolase activity"/>
    <property type="evidence" value="ECO:0007669"/>
    <property type="project" value="UniProtKB-KW"/>
</dbReference>
<evidence type="ECO:0000313" key="4">
    <source>
        <dbReference type="Proteomes" id="UP001596528"/>
    </source>
</evidence>